<dbReference type="EMBL" id="KN822118">
    <property type="protein sequence ID" value="KIM56337.1"/>
    <property type="molecule type" value="Genomic_DNA"/>
</dbReference>
<reference evidence="1 2" key="1">
    <citation type="submission" date="2014-04" db="EMBL/GenBank/DDBJ databases">
        <authorList>
            <consortium name="DOE Joint Genome Institute"/>
            <person name="Kuo A."/>
            <person name="Kohler A."/>
            <person name="Nagy L.G."/>
            <person name="Floudas D."/>
            <person name="Copeland A."/>
            <person name="Barry K.W."/>
            <person name="Cichocki N."/>
            <person name="Veneault-Fourrey C."/>
            <person name="LaButti K."/>
            <person name="Lindquist E.A."/>
            <person name="Lipzen A."/>
            <person name="Lundell T."/>
            <person name="Morin E."/>
            <person name="Murat C."/>
            <person name="Sun H."/>
            <person name="Tunlid A."/>
            <person name="Henrissat B."/>
            <person name="Grigoriev I.V."/>
            <person name="Hibbett D.S."/>
            <person name="Martin F."/>
            <person name="Nordberg H.P."/>
            <person name="Cantor M.N."/>
            <person name="Hua S.X."/>
        </authorList>
    </citation>
    <scope>NUCLEOTIDE SEQUENCE [LARGE SCALE GENOMIC DNA]</scope>
    <source>
        <strain evidence="1 2">Foug A</strain>
    </source>
</reference>
<proteinExistence type="predicted"/>
<evidence type="ECO:0000313" key="2">
    <source>
        <dbReference type="Proteomes" id="UP000053989"/>
    </source>
</evidence>
<sequence>MISSSDGVPHLIMNLSDNKSRRWPWARCSQDTTTRIGSCATKSDHSIIGLVWTVDLIASNGKFKKPATTRTPTMATHHRFRYTSKHLRY</sequence>
<protein>
    <submittedName>
        <fullName evidence="1">Uncharacterized protein</fullName>
    </submittedName>
</protein>
<dbReference type="HOGENOM" id="CLU_2456054_0_0_1"/>
<dbReference type="Proteomes" id="UP000053989">
    <property type="component" value="Unassembled WGS sequence"/>
</dbReference>
<organism evidence="1 2">
    <name type="scientific">Scleroderma citrinum Foug A</name>
    <dbReference type="NCBI Taxonomy" id="1036808"/>
    <lineage>
        <taxon>Eukaryota</taxon>
        <taxon>Fungi</taxon>
        <taxon>Dikarya</taxon>
        <taxon>Basidiomycota</taxon>
        <taxon>Agaricomycotina</taxon>
        <taxon>Agaricomycetes</taxon>
        <taxon>Agaricomycetidae</taxon>
        <taxon>Boletales</taxon>
        <taxon>Sclerodermatineae</taxon>
        <taxon>Sclerodermataceae</taxon>
        <taxon>Scleroderma</taxon>
    </lineage>
</organism>
<accession>A0A0C2ZV00</accession>
<keyword evidence="2" id="KW-1185">Reference proteome</keyword>
<dbReference type="AlphaFoldDB" id="A0A0C2ZV00"/>
<name>A0A0C2ZV00_9AGAM</name>
<gene>
    <name evidence="1" type="ORF">SCLCIDRAFT_242909</name>
</gene>
<dbReference type="InParanoid" id="A0A0C2ZV00"/>
<reference evidence="2" key="2">
    <citation type="submission" date="2015-01" db="EMBL/GenBank/DDBJ databases">
        <title>Evolutionary Origins and Diversification of the Mycorrhizal Mutualists.</title>
        <authorList>
            <consortium name="DOE Joint Genome Institute"/>
            <consortium name="Mycorrhizal Genomics Consortium"/>
            <person name="Kohler A."/>
            <person name="Kuo A."/>
            <person name="Nagy L.G."/>
            <person name="Floudas D."/>
            <person name="Copeland A."/>
            <person name="Barry K.W."/>
            <person name="Cichocki N."/>
            <person name="Veneault-Fourrey C."/>
            <person name="LaButti K."/>
            <person name="Lindquist E.A."/>
            <person name="Lipzen A."/>
            <person name="Lundell T."/>
            <person name="Morin E."/>
            <person name="Murat C."/>
            <person name="Riley R."/>
            <person name="Ohm R."/>
            <person name="Sun H."/>
            <person name="Tunlid A."/>
            <person name="Henrissat B."/>
            <person name="Grigoriev I.V."/>
            <person name="Hibbett D.S."/>
            <person name="Martin F."/>
        </authorList>
    </citation>
    <scope>NUCLEOTIDE SEQUENCE [LARGE SCALE GENOMIC DNA]</scope>
    <source>
        <strain evidence="2">Foug A</strain>
    </source>
</reference>
<evidence type="ECO:0000313" key="1">
    <source>
        <dbReference type="EMBL" id="KIM56337.1"/>
    </source>
</evidence>